<feature type="transmembrane region" description="Helical" evidence="7">
    <location>
        <begin position="113"/>
        <end position="136"/>
    </location>
</feature>
<keyword evidence="10" id="KW-1185">Reference proteome</keyword>
<dbReference type="InterPro" id="IPR020846">
    <property type="entry name" value="MFS_dom"/>
</dbReference>
<dbReference type="RefSeq" id="XP_019036149.1">
    <property type="nucleotide sequence ID" value="XM_019182820.1"/>
</dbReference>
<dbReference type="OrthoDB" id="3639251at2759"/>
<feature type="transmembrane region" description="Helical" evidence="7">
    <location>
        <begin position="431"/>
        <end position="450"/>
    </location>
</feature>
<sequence length="508" mass="57148">MSREVKTEVSHNLESIHDSLDLEDAIPTTIPFKKSLKLFFSTKSPEKEPRSKFFFWSPPGQTKFEKKLVFKLDTAILSYVCLSYFIRYLDATNIASAYVTGMKEDLSITGEQYVWLGQLFSSAYCFSGFFATIVLTRVRFSRMLPVLEIFWGIMTLAIYKSENFKTVAVLRFFQGLAEGAAWPSIHYILGSWYTKRELGKRVSIFTASGIAGVLLSGLIQSGLQRNLNGRHGLAGWRWLFIVDACLTFPVAFLGFFIFPDSPENAKVKFYLSEEEIQFAKNRIKVNGKDRVDNLDFSTFKRVFTGYQWYLFVLCWIFWGFAGQLSNYMGIVLKALGYNVYDRNNIPSGISGVGIVLAIATGFAVDIIGARIHVALSLTTIWIVGLAIIKAWDVPRGALIFGYMCLGAYTAVSPVIVGWCNELCKEDNQLRAATIGSLNLFSGLLGIPFSIELLNTDYAPKYTRAVTASLILAVMLFFYFFLVLAFDRYQGRKRDYIKSTTSSDAKSAA</sequence>
<feature type="transmembrane region" description="Helical" evidence="7">
    <location>
        <begin position="345"/>
        <end position="364"/>
    </location>
</feature>
<name>A0A1E3NW84_WICAA</name>
<proteinExistence type="inferred from homology"/>
<evidence type="ECO:0000256" key="7">
    <source>
        <dbReference type="SAM" id="Phobius"/>
    </source>
</evidence>
<dbReference type="SUPFAM" id="SSF103473">
    <property type="entry name" value="MFS general substrate transporter"/>
    <property type="match status" value="1"/>
</dbReference>
<evidence type="ECO:0000256" key="3">
    <source>
        <dbReference type="ARBA" id="ARBA00022692"/>
    </source>
</evidence>
<dbReference type="Pfam" id="PF07690">
    <property type="entry name" value="MFS_1"/>
    <property type="match status" value="1"/>
</dbReference>
<evidence type="ECO:0000256" key="6">
    <source>
        <dbReference type="ARBA" id="ARBA00037968"/>
    </source>
</evidence>
<dbReference type="FunFam" id="1.20.1250.20:FF:000065">
    <property type="entry name" value="Putative MFS pantothenate transporter"/>
    <property type="match status" value="1"/>
</dbReference>
<evidence type="ECO:0000256" key="1">
    <source>
        <dbReference type="ARBA" id="ARBA00004141"/>
    </source>
</evidence>
<keyword evidence="4 7" id="KW-1133">Transmembrane helix</keyword>
<dbReference type="Proteomes" id="UP000094112">
    <property type="component" value="Unassembled WGS sequence"/>
</dbReference>
<comment type="subcellular location">
    <subcellularLocation>
        <location evidence="1">Membrane</location>
        <topology evidence="1">Multi-pass membrane protein</topology>
    </subcellularLocation>
</comment>
<feature type="transmembrane region" description="Helical" evidence="7">
    <location>
        <begin position="202"/>
        <end position="223"/>
    </location>
</feature>
<dbReference type="InterPro" id="IPR036259">
    <property type="entry name" value="MFS_trans_sf"/>
</dbReference>
<dbReference type="GO" id="GO:0016020">
    <property type="term" value="C:membrane"/>
    <property type="evidence" value="ECO:0007669"/>
    <property type="project" value="UniProtKB-SubCell"/>
</dbReference>
<dbReference type="STRING" id="683960.A0A1E3NW84"/>
<keyword evidence="3 7" id="KW-0812">Transmembrane</keyword>
<evidence type="ECO:0000256" key="5">
    <source>
        <dbReference type="ARBA" id="ARBA00023136"/>
    </source>
</evidence>
<dbReference type="AlphaFoldDB" id="A0A1E3NW84"/>
<organism evidence="9 10">
    <name type="scientific">Wickerhamomyces anomalus (strain ATCC 58044 / CBS 1984 / NCYC 433 / NRRL Y-366-8)</name>
    <name type="common">Yeast</name>
    <name type="synonym">Hansenula anomala</name>
    <dbReference type="NCBI Taxonomy" id="683960"/>
    <lineage>
        <taxon>Eukaryota</taxon>
        <taxon>Fungi</taxon>
        <taxon>Dikarya</taxon>
        <taxon>Ascomycota</taxon>
        <taxon>Saccharomycotina</taxon>
        <taxon>Saccharomycetes</taxon>
        <taxon>Phaffomycetales</taxon>
        <taxon>Wickerhamomycetaceae</taxon>
        <taxon>Wickerhamomyces</taxon>
    </lineage>
</organism>
<dbReference type="PANTHER" id="PTHR43791">
    <property type="entry name" value="PERMEASE-RELATED"/>
    <property type="match status" value="1"/>
</dbReference>
<dbReference type="InterPro" id="IPR011701">
    <property type="entry name" value="MFS"/>
</dbReference>
<evidence type="ECO:0000259" key="8">
    <source>
        <dbReference type="PROSITE" id="PS50850"/>
    </source>
</evidence>
<keyword evidence="5 7" id="KW-0472">Membrane</keyword>
<gene>
    <name evidence="9" type="ORF">WICANDRAFT_58458</name>
</gene>
<feature type="domain" description="Major facilitator superfamily (MFS) profile" evidence="8">
    <location>
        <begin position="76"/>
        <end position="485"/>
    </location>
</feature>
<feature type="transmembrane region" description="Helical" evidence="7">
    <location>
        <begin position="462"/>
        <end position="485"/>
    </location>
</feature>
<feature type="transmembrane region" description="Helical" evidence="7">
    <location>
        <begin position="235"/>
        <end position="258"/>
    </location>
</feature>
<evidence type="ECO:0000313" key="10">
    <source>
        <dbReference type="Proteomes" id="UP000094112"/>
    </source>
</evidence>
<feature type="transmembrane region" description="Helical" evidence="7">
    <location>
        <begin position="371"/>
        <end position="391"/>
    </location>
</feature>
<dbReference type="EMBL" id="KV454214">
    <property type="protein sequence ID" value="ODQ56942.1"/>
    <property type="molecule type" value="Genomic_DNA"/>
</dbReference>
<feature type="transmembrane region" description="Helical" evidence="7">
    <location>
        <begin position="397"/>
        <end position="419"/>
    </location>
</feature>
<dbReference type="GO" id="GO:0022857">
    <property type="term" value="F:transmembrane transporter activity"/>
    <property type="evidence" value="ECO:0007669"/>
    <property type="project" value="InterPro"/>
</dbReference>
<dbReference type="PANTHER" id="PTHR43791:SF36">
    <property type="entry name" value="TRANSPORTER, PUTATIVE (AFU_ORTHOLOGUE AFUA_6G08340)-RELATED"/>
    <property type="match status" value="1"/>
</dbReference>
<comment type="similarity">
    <text evidence="6">Belongs to the major facilitator superfamily. Allantoate permease family.</text>
</comment>
<evidence type="ECO:0000256" key="2">
    <source>
        <dbReference type="ARBA" id="ARBA00022448"/>
    </source>
</evidence>
<dbReference type="Gene3D" id="1.20.1250.20">
    <property type="entry name" value="MFS general substrate transporter like domains"/>
    <property type="match status" value="1"/>
</dbReference>
<dbReference type="PROSITE" id="PS50850">
    <property type="entry name" value="MFS"/>
    <property type="match status" value="1"/>
</dbReference>
<protein>
    <recommendedName>
        <fullName evidence="8">Major facilitator superfamily (MFS) profile domain-containing protein</fullName>
    </recommendedName>
</protein>
<feature type="transmembrane region" description="Helical" evidence="7">
    <location>
        <begin position="306"/>
        <end position="325"/>
    </location>
</feature>
<keyword evidence="2" id="KW-0813">Transport</keyword>
<dbReference type="GeneID" id="30200066"/>
<reference evidence="9 10" key="1">
    <citation type="journal article" date="2016" name="Proc. Natl. Acad. Sci. U.S.A.">
        <title>Comparative genomics of biotechnologically important yeasts.</title>
        <authorList>
            <person name="Riley R."/>
            <person name="Haridas S."/>
            <person name="Wolfe K.H."/>
            <person name="Lopes M.R."/>
            <person name="Hittinger C.T."/>
            <person name="Goeker M."/>
            <person name="Salamov A.A."/>
            <person name="Wisecaver J.H."/>
            <person name="Long T.M."/>
            <person name="Calvey C.H."/>
            <person name="Aerts A.L."/>
            <person name="Barry K.W."/>
            <person name="Choi C."/>
            <person name="Clum A."/>
            <person name="Coughlan A.Y."/>
            <person name="Deshpande S."/>
            <person name="Douglass A.P."/>
            <person name="Hanson S.J."/>
            <person name="Klenk H.-P."/>
            <person name="LaButti K.M."/>
            <person name="Lapidus A."/>
            <person name="Lindquist E.A."/>
            <person name="Lipzen A.M."/>
            <person name="Meier-Kolthoff J.P."/>
            <person name="Ohm R.A."/>
            <person name="Otillar R.P."/>
            <person name="Pangilinan J.L."/>
            <person name="Peng Y."/>
            <person name="Rokas A."/>
            <person name="Rosa C.A."/>
            <person name="Scheuner C."/>
            <person name="Sibirny A.A."/>
            <person name="Slot J.C."/>
            <person name="Stielow J.B."/>
            <person name="Sun H."/>
            <person name="Kurtzman C.P."/>
            <person name="Blackwell M."/>
            <person name="Grigoriev I.V."/>
            <person name="Jeffries T.W."/>
        </authorList>
    </citation>
    <scope>NUCLEOTIDE SEQUENCE [LARGE SCALE GENOMIC DNA]</scope>
    <source>
        <strain evidence="10">ATCC 58044 / CBS 1984 / NCYC 433 / NRRL Y-366-8</strain>
    </source>
</reference>
<evidence type="ECO:0000256" key="4">
    <source>
        <dbReference type="ARBA" id="ARBA00022989"/>
    </source>
</evidence>
<accession>A0A1E3NW84</accession>
<evidence type="ECO:0000313" key="9">
    <source>
        <dbReference type="EMBL" id="ODQ56942.1"/>
    </source>
</evidence>